<dbReference type="NCBIfam" id="NF008298">
    <property type="entry name" value="PRK11086.1"/>
    <property type="match status" value="1"/>
</dbReference>
<evidence type="ECO:0000256" key="6">
    <source>
        <dbReference type="ARBA" id="ARBA00022679"/>
    </source>
</evidence>
<feature type="transmembrane region" description="Helical" evidence="16">
    <location>
        <begin position="21"/>
        <end position="42"/>
    </location>
</feature>
<dbReference type="FunFam" id="3.30.450.20:FF:000018">
    <property type="entry name" value="Sensor histidine kinase DcuS"/>
    <property type="match status" value="1"/>
</dbReference>
<evidence type="ECO:0000256" key="11">
    <source>
        <dbReference type="ARBA" id="ARBA00022989"/>
    </source>
</evidence>
<evidence type="ECO:0000256" key="16">
    <source>
        <dbReference type="SAM" id="Phobius"/>
    </source>
</evidence>
<dbReference type="InterPro" id="IPR039506">
    <property type="entry name" value="SPOB_a"/>
</dbReference>
<proteinExistence type="predicted"/>
<evidence type="ECO:0000256" key="12">
    <source>
        <dbReference type="ARBA" id="ARBA00023012"/>
    </source>
</evidence>
<evidence type="ECO:0000313" key="19">
    <source>
        <dbReference type="Proteomes" id="UP001228139"/>
    </source>
</evidence>
<dbReference type="Pfam" id="PF17203">
    <property type="entry name" value="sCache_3_2"/>
    <property type="match status" value="1"/>
</dbReference>
<dbReference type="Proteomes" id="UP001228139">
    <property type="component" value="Chromosome"/>
</dbReference>
<comment type="catalytic activity">
    <reaction evidence="1">
        <text>ATP + protein L-histidine = ADP + protein N-phospho-L-histidine.</text>
        <dbReference type="EC" id="2.7.13.3"/>
    </reaction>
</comment>
<name>A0AA50DM88_9GAMM</name>
<dbReference type="KEGG" id="epi:Q3V30_08575"/>
<evidence type="ECO:0000256" key="5">
    <source>
        <dbReference type="ARBA" id="ARBA00022553"/>
    </source>
</evidence>
<dbReference type="SUPFAM" id="SSF55890">
    <property type="entry name" value="Sporulation response regulatory protein Spo0B"/>
    <property type="match status" value="1"/>
</dbReference>
<evidence type="ECO:0000256" key="14">
    <source>
        <dbReference type="ARBA" id="ARBA00054880"/>
    </source>
</evidence>
<keyword evidence="8" id="KW-0547">Nucleotide-binding</keyword>
<dbReference type="PROSITE" id="PS50109">
    <property type="entry name" value="HIS_KIN"/>
    <property type="match status" value="1"/>
</dbReference>
<keyword evidence="19" id="KW-1185">Reference proteome</keyword>
<dbReference type="InterPro" id="IPR036890">
    <property type="entry name" value="HATPase_C_sf"/>
</dbReference>
<keyword evidence="10" id="KW-0067">ATP-binding</keyword>
<evidence type="ECO:0000313" key="18">
    <source>
        <dbReference type="EMBL" id="WLS80516.1"/>
    </source>
</evidence>
<feature type="domain" description="Histidine kinase" evidence="17">
    <location>
        <begin position="349"/>
        <end position="541"/>
    </location>
</feature>
<evidence type="ECO:0000256" key="4">
    <source>
        <dbReference type="ARBA" id="ARBA00022475"/>
    </source>
</evidence>
<dbReference type="PANTHER" id="PTHR43547">
    <property type="entry name" value="TWO-COMPONENT HISTIDINE KINASE"/>
    <property type="match status" value="1"/>
</dbReference>
<keyword evidence="12" id="KW-0902">Two-component regulatory system</keyword>
<dbReference type="InterPro" id="IPR029151">
    <property type="entry name" value="Sensor-like_sf"/>
</dbReference>
<keyword evidence="7 16" id="KW-0812">Transmembrane</keyword>
<dbReference type="PRINTS" id="PR00344">
    <property type="entry name" value="BCTRLSENSOR"/>
</dbReference>
<comment type="subcellular location">
    <subcellularLocation>
        <location evidence="2">Cell membrane</location>
        <topology evidence="2">Multi-pass membrane protein</topology>
    </subcellularLocation>
</comment>
<evidence type="ECO:0000256" key="7">
    <source>
        <dbReference type="ARBA" id="ARBA00022692"/>
    </source>
</evidence>
<evidence type="ECO:0000256" key="8">
    <source>
        <dbReference type="ARBA" id="ARBA00022741"/>
    </source>
</evidence>
<dbReference type="RefSeq" id="WP_306212310.1">
    <property type="nucleotide sequence ID" value="NZ_CP132353.1"/>
</dbReference>
<keyword evidence="9 18" id="KW-0418">Kinase</keyword>
<evidence type="ECO:0000256" key="13">
    <source>
        <dbReference type="ARBA" id="ARBA00023136"/>
    </source>
</evidence>
<protein>
    <recommendedName>
        <fullName evidence="15">Sensor histidine kinase DcuS</fullName>
        <ecNumber evidence="3">2.7.13.3</ecNumber>
    </recommendedName>
</protein>
<dbReference type="InterPro" id="IPR035965">
    <property type="entry name" value="PAS-like_dom_sf"/>
</dbReference>
<evidence type="ECO:0000256" key="3">
    <source>
        <dbReference type="ARBA" id="ARBA00012438"/>
    </source>
</evidence>
<dbReference type="SUPFAM" id="SSF55785">
    <property type="entry name" value="PYP-like sensor domain (PAS domain)"/>
    <property type="match status" value="1"/>
</dbReference>
<dbReference type="EMBL" id="CP132353">
    <property type="protein sequence ID" value="WLS80516.1"/>
    <property type="molecule type" value="Genomic_DNA"/>
</dbReference>
<comment type="function">
    <text evidence="14">Member of the two-component regulatory system DcuR/DcuS. Involved in the C4-dicarboxylate-stimulated regulation of the genes encoding the anaerobic fumarate respiratory system (frdABCD; nuoAN; dcuB; sdhCDAB; etc.). Weakly regulates the aerobic C4-dicarboxylate transporter dctA. Activates DcuR by phosphorylation.</text>
</comment>
<dbReference type="GO" id="GO:0000155">
    <property type="term" value="F:phosphorelay sensor kinase activity"/>
    <property type="evidence" value="ECO:0007669"/>
    <property type="project" value="InterPro"/>
</dbReference>
<accession>A0AA50DM88</accession>
<dbReference type="InterPro" id="IPR013767">
    <property type="entry name" value="PAS_fold"/>
</dbReference>
<dbReference type="EC" id="2.7.13.3" evidence="3"/>
<dbReference type="Gene3D" id="1.10.287.130">
    <property type="match status" value="1"/>
</dbReference>
<dbReference type="Gene3D" id="3.30.565.10">
    <property type="entry name" value="Histidine kinase-like ATPase, C-terminal domain"/>
    <property type="match status" value="1"/>
</dbReference>
<evidence type="ECO:0000256" key="10">
    <source>
        <dbReference type="ARBA" id="ARBA00022840"/>
    </source>
</evidence>
<sequence>MSDPSLLPPARKRPLKLTTSVSLMVSTVIVAVLVVVHFFYFLQISSVTRESVQHKALAVARTLANSPDIQRALLLPADRNLIQPIASQVQKSNDLLYVVVTNMEGMRYSHPVREAINQHFIGQDLRPALLGKENVSVNQGQLAKALRVFTPVYDPQHRQIGVVVIGISLSEVNAQINQSRWNILWTALFGSLVGAAGTFWLVRASRRILFGLEPYEISALFEQRQAMLYAIKEGVVAVDLNAQVTLINHAARKLFRETGMPQASENEIVRNLEASGPLIAILRAVLSSGKPQRDEEIHFRGRDLLINTMPVSSKGKIIGAICTFRDKTEVTRLTQRLSGMVNYVDTLRQQSHEFMNKLHVILGLLHMKSYAQLEAYILKTANNYQTEIGSLLRKIKSPVIAGFLLSKLNSASDRGLHLVINEDSFLPDRGSEQQVSVLITVLGNLIENAFDALSQQPEGEVSVLLHYQQGWLTCEVSDDGPGIPPDQLDAIFEKGFSSKGEQRGVGLFLSKQQTLSLGGEIIVESDPGVYTQFLVQLPWDGGEENAC</sequence>
<dbReference type="FunFam" id="1.10.287.130:FF:000011">
    <property type="entry name" value="Sensor histidine kinase DcuS"/>
    <property type="match status" value="1"/>
</dbReference>
<dbReference type="Pfam" id="PF14689">
    <property type="entry name" value="SPOB_a"/>
    <property type="match status" value="1"/>
</dbReference>
<keyword evidence="4" id="KW-1003">Cell membrane</keyword>
<dbReference type="GO" id="GO:0005886">
    <property type="term" value="C:plasma membrane"/>
    <property type="evidence" value="ECO:0007669"/>
    <property type="project" value="UniProtKB-SubCell"/>
</dbReference>
<dbReference type="CDD" id="cd16915">
    <property type="entry name" value="HATPase_DpiB-CitA-like"/>
    <property type="match status" value="1"/>
</dbReference>
<dbReference type="PANTHER" id="PTHR43547:SF10">
    <property type="entry name" value="SENSOR HISTIDINE KINASE DCUS"/>
    <property type="match status" value="1"/>
</dbReference>
<dbReference type="AlphaFoldDB" id="A0AA50DM88"/>
<evidence type="ECO:0000259" key="17">
    <source>
        <dbReference type="PROSITE" id="PS50109"/>
    </source>
</evidence>
<evidence type="ECO:0000256" key="15">
    <source>
        <dbReference type="ARBA" id="ARBA00067636"/>
    </source>
</evidence>
<keyword evidence="13 16" id="KW-0472">Membrane</keyword>
<dbReference type="InterPro" id="IPR005467">
    <property type="entry name" value="His_kinase_dom"/>
</dbReference>
<dbReference type="GO" id="GO:0006355">
    <property type="term" value="P:regulation of DNA-templated transcription"/>
    <property type="evidence" value="ECO:0007669"/>
    <property type="project" value="InterPro"/>
</dbReference>
<dbReference type="Pfam" id="PF02518">
    <property type="entry name" value="HATPase_c"/>
    <property type="match status" value="1"/>
</dbReference>
<keyword evidence="6" id="KW-0808">Transferase</keyword>
<gene>
    <name evidence="18" type="ORF">Q3V30_08575</name>
</gene>
<feature type="transmembrane region" description="Helical" evidence="16">
    <location>
        <begin position="183"/>
        <end position="202"/>
    </location>
</feature>
<dbReference type="InterPro" id="IPR003594">
    <property type="entry name" value="HATPase_dom"/>
</dbReference>
<reference evidence="18 19" key="1">
    <citation type="submission" date="2023-07" db="EMBL/GenBank/DDBJ databases">
        <title>Pathogenic bacteria of pear tree diseases.</title>
        <authorList>
            <person name="Zhang Z."/>
            <person name="He L."/>
            <person name="Huang R."/>
        </authorList>
    </citation>
    <scope>NUCLEOTIDE SEQUENCE [LARGE SCALE GENOMIC DNA]</scope>
    <source>
        <strain evidence="18 19">DE2</strain>
    </source>
</reference>
<dbReference type="SMART" id="SM00387">
    <property type="entry name" value="HATPase_c"/>
    <property type="match status" value="1"/>
</dbReference>
<keyword evidence="5" id="KW-0597">Phosphoprotein</keyword>
<dbReference type="FunFam" id="3.30.450.20:FF:000045">
    <property type="entry name" value="Sensor histidine kinase DcuS"/>
    <property type="match status" value="1"/>
</dbReference>
<keyword evidence="11 16" id="KW-1133">Transmembrane helix</keyword>
<evidence type="ECO:0000256" key="9">
    <source>
        <dbReference type="ARBA" id="ARBA00022777"/>
    </source>
</evidence>
<dbReference type="Pfam" id="PF00989">
    <property type="entry name" value="PAS"/>
    <property type="match status" value="1"/>
</dbReference>
<dbReference type="InterPro" id="IPR004358">
    <property type="entry name" value="Sig_transdc_His_kin-like_C"/>
</dbReference>
<dbReference type="Gene3D" id="3.30.450.20">
    <property type="entry name" value="PAS domain"/>
    <property type="match status" value="2"/>
</dbReference>
<dbReference type="InterPro" id="IPR016120">
    <property type="entry name" value="Sig_transdc_His_kin_SpoOB"/>
</dbReference>
<evidence type="ECO:0000256" key="2">
    <source>
        <dbReference type="ARBA" id="ARBA00004651"/>
    </source>
</evidence>
<dbReference type="GO" id="GO:0005524">
    <property type="term" value="F:ATP binding"/>
    <property type="evidence" value="ECO:0007669"/>
    <property type="project" value="UniProtKB-KW"/>
</dbReference>
<dbReference type="InterPro" id="IPR033463">
    <property type="entry name" value="sCache_3"/>
</dbReference>
<dbReference type="SUPFAM" id="SSF55874">
    <property type="entry name" value="ATPase domain of HSP90 chaperone/DNA topoisomerase II/histidine kinase"/>
    <property type="match status" value="1"/>
</dbReference>
<organism evidence="18 19">
    <name type="scientific">Erwinia pyri</name>
    <dbReference type="NCBI Taxonomy" id="3062598"/>
    <lineage>
        <taxon>Bacteria</taxon>
        <taxon>Pseudomonadati</taxon>
        <taxon>Pseudomonadota</taxon>
        <taxon>Gammaproteobacteria</taxon>
        <taxon>Enterobacterales</taxon>
        <taxon>Erwiniaceae</taxon>
        <taxon>Erwinia</taxon>
    </lineage>
</organism>
<evidence type="ECO:0000256" key="1">
    <source>
        <dbReference type="ARBA" id="ARBA00000085"/>
    </source>
</evidence>
<dbReference type="SUPFAM" id="SSF103190">
    <property type="entry name" value="Sensory domain-like"/>
    <property type="match status" value="1"/>
</dbReference>